<evidence type="ECO:0000313" key="7">
    <source>
        <dbReference type="Proteomes" id="UP001205311"/>
    </source>
</evidence>
<accession>A0ABT1I1Z2</accession>
<keyword evidence="3" id="KW-0804">Transcription</keyword>
<evidence type="ECO:0000256" key="2">
    <source>
        <dbReference type="ARBA" id="ARBA00023125"/>
    </source>
</evidence>
<name>A0ABT1I1Z2_STRSD</name>
<sequence>MADRAVARTPLAADDAAGDRAVAFDRPRMPGPLPRLTPPRPGARRVAVEPVPPRDVDQDDVVRHLVQALVRRVVELGGVGQDRERPLLDTTQMGVRCVLMRPAPSPEKIAALLSPREREIARMVGLGHTNKTIASVLEISLYTVSTHLRRIFAKLGVSTRAAMVAVLSGNPHLFDLEPDHPAPRIGRD</sequence>
<evidence type="ECO:0000256" key="1">
    <source>
        <dbReference type="ARBA" id="ARBA00023015"/>
    </source>
</evidence>
<dbReference type="RefSeq" id="WP_253672861.1">
    <property type="nucleotide sequence ID" value="NZ_JAMTCP010000048.1"/>
</dbReference>
<feature type="compositionally biased region" description="Low complexity" evidence="4">
    <location>
        <begin position="12"/>
        <end position="21"/>
    </location>
</feature>
<dbReference type="InterPro" id="IPR000792">
    <property type="entry name" value="Tscrpt_reg_LuxR_C"/>
</dbReference>
<comment type="caution">
    <text evidence="6">The sequence shown here is derived from an EMBL/GenBank/DDBJ whole genome shotgun (WGS) entry which is preliminary data.</text>
</comment>
<dbReference type="PRINTS" id="PR00038">
    <property type="entry name" value="HTHLUXR"/>
</dbReference>
<dbReference type="CDD" id="cd06170">
    <property type="entry name" value="LuxR_C_like"/>
    <property type="match status" value="1"/>
</dbReference>
<dbReference type="PANTHER" id="PTHR44688:SF16">
    <property type="entry name" value="DNA-BINDING TRANSCRIPTIONAL ACTIVATOR DEVR_DOSR"/>
    <property type="match status" value="1"/>
</dbReference>
<dbReference type="Gene3D" id="1.10.10.10">
    <property type="entry name" value="Winged helix-like DNA-binding domain superfamily/Winged helix DNA-binding domain"/>
    <property type="match status" value="1"/>
</dbReference>
<protein>
    <submittedName>
        <fullName evidence="6">Regulatory protein, luxR family</fullName>
    </submittedName>
</protein>
<evidence type="ECO:0000256" key="4">
    <source>
        <dbReference type="SAM" id="MobiDB-lite"/>
    </source>
</evidence>
<feature type="region of interest" description="Disordered" evidence="4">
    <location>
        <begin position="1"/>
        <end position="45"/>
    </location>
</feature>
<reference evidence="6 7" key="1">
    <citation type="submission" date="2022-06" db="EMBL/GenBank/DDBJ databases">
        <title>Genomic Encyclopedia of Archaeal and Bacterial Type Strains, Phase II (KMG-II): from individual species to whole genera.</title>
        <authorList>
            <person name="Goeker M."/>
        </authorList>
    </citation>
    <scope>NUCLEOTIDE SEQUENCE [LARGE SCALE GENOMIC DNA]</scope>
    <source>
        <strain evidence="6 7">DSM 40477</strain>
    </source>
</reference>
<keyword evidence="7" id="KW-1185">Reference proteome</keyword>
<gene>
    <name evidence="6" type="ORF">LX15_005472</name>
</gene>
<feature type="domain" description="HTH luxR-type" evidence="5">
    <location>
        <begin position="106"/>
        <end position="171"/>
    </location>
</feature>
<dbReference type="PROSITE" id="PS00622">
    <property type="entry name" value="HTH_LUXR_1"/>
    <property type="match status" value="1"/>
</dbReference>
<dbReference type="PROSITE" id="PS50043">
    <property type="entry name" value="HTH_LUXR_2"/>
    <property type="match status" value="1"/>
</dbReference>
<keyword evidence="1" id="KW-0805">Transcription regulation</keyword>
<proteinExistence type="predicted"/>
<organism evidence="6 7">
    <name type="scientific">Streptoalloteichus tenebrarius (strain ATCC 17920 / DSM 40477 / JCM 4838 / CBS 697.72 / NBRC 16177 / NCIMB 11028 / NRRL B-12390 / A12253. 1 / ISP 5477)</name>
    <name type="common">Streptomyces tenebrarius</name>
    <dbReference type="NCBI Taxonomy" id="1933"/>
    <lineage>
        <taxon>Bacteria</taxon>
        <taxon>Bacillati</taxon>
        <taxon>Actinomycetota</taxon>
        <taxon>Actinomycetes</taxon>
        <taxon>Pseudonocardiales</taxon>
        <taxon>Pseudonocardiaceae</taxon>
        <taxon>Streptoalloteichus</taxon>
    </lineage>
</organism>
<dbReference type="InterPro" id="IPR016032">
    <property type="entry name" value="Sig_transdc_resp-reg_C-effctor"/>
</dbReference>
<feature type="compositionally biased region" description="Pro residues" evidence="4">
    <location>
        <begin position="29"/>
        <end position="41"/>
    </location>
</feature>
<dbReference type="Pfam" id="PF00196">
    <property type="entry name" value="GerE"/>
    <property type="match status" value="1"/>
</dbReference>
<evidence type="ECO:0000259" key="5">
    <source>
        <dbReference type="PROSITE" id="PS50043"/>
    </source>
</evidence>
<dbReference type="PANTHER" id="PTHR44688">
    <property type="entry name" value="DNA-BINDING TRANSCRIPTIONAL ACTIVATOR DEVR_DOSR"/>
    <property type="match status" value="1"/>
</dbReference>
<dbReference type="Proteomes" id="UP001205311">
    <property type="component" value="Unassembled WGS sequence"/>
</dbReference>
<evidence type="ECO:0000256" key="3">
    <source>
        <dbReference type="ARBA" id="ARBA00023163"/>
    </source>
</evidence>
<dbReference type="EMBL" id="JAMTCP010000048">
    <property type="protein sequence ID" value="MCP2261746.1"/>
    <property type="molecule type" value="Genomic_DNA"/>
</dbReference>
<evidence type="ECO:0000313" key="6">
    <source>
        <dbReference type="EMBL" id="MCP2261746.1"/>
    </source>
</evidence>
<keyword evidence="2" id="KW-0238">DNA-binding</keyword>
<dbReference type="InterPro" id="IPR036388">
    <property type="entry name" value="WH-like_DNA-bd_sf"/>
</dbReference>
<dbReference type="SMART" id="SM00421">
    <property type="entry name" value="HTH_LUXR"/>
    <property type="match status" value="1"/>
</dbReference>
<dbReference type="SUPFAM" id="SSF46894">
    <property type="entry name" value="C-terminal effector domain of the bipartite response regulators"/>
    <property type="match status" value="1"/>
</dbReference>